<protein>
    <submittedName>
        <fullName evidence="1">Uncharacterized protein</fullName>
    </submittedName>
</protein>
<organism evidence="1 2">
    <name type="scientific">Fibrobacter intestinalis</name>
    <dbReference type="NCBI Taxonomy" id="28122"/>
    <lineage>
        <taxon>Bacteria</taxon>
        <taxon>Pseudomonadati</taxon>
        <taxon>Fibrobacterota</taxon>
        <taxon>Fibrobacteria</taxon>
        <taxon>Fibrobacterales</taxon>
        <taxon>Fibrobacteraceae</taxon>
        <taxon>Fibrobacter</taxon>
    </lineage>
</organism>
<dbReference type="EMBL" id="FUWU01000032">
    <property type="protein sequence ID" value="SJZ87812.1"/>
    <property type="molecule type" value="Genomic_DNA"/>
</dbReference>
<dbReference type="AlphaFoldDB" id="A0A1T4P8K5"/>
<dbReference type="Proteomes" id="UP000190449">
    <property type="component" value="Unassembled WGS sequence"/>
</dbReference>
<gene>
    <name evidence="1" type="ORF">SAMN02745108_01836</name>
</gene>
<reference evidence="1 2" key="1">
    <citation type="submission" date="2017-02" db="EMBL/GenBank/DDBJ databases">
        <authorList>
            <person name="Peterson S.W."/>
        </authorList>
    </citation>
    <scope>NUCLEOTIDE SEQUENCE [LARGE SCALE GENOMIC DNA]</scope>
    <source>
        <strain evidence="1 2">ATCC 43854</strain>
    </source>
</reference>
<evidence type="ECO:0000313" key="2">
    <source>
        <dbReference type="Proteomes" id="UP000190449"/>
    </source>
</evidence>
<proteinExistence type="predicted"/>
<accession>A0A1T4P8K5</accession>
<sequence length="287" mass="31253">MLDCSVKKFLALASVVALFVSRVFGFVEPSRNIVFIFLSDWTNVADPYKSSGILDYISSQVAPDAGYVYAYPLDVSSRSAADLSAILADHGENSPYAKAIENWFANSSDKLLAVWKENCGGKCDLKDLKKFRPDILPSRFVVLAEGVSGLVAREYIQGKDYAGDYSKVLFFDTPHEGTGFADQALFQGSKDRFFKKPDAKALAAVVPLALSAYVFGGSGALQDIVISIAKSVVLGMAQNAGDISESFSNADFLTNIRRVPMHCGIWLKTPALTTKSMGILFPRWART</sequence>
<dbReference type="STRING" id="28122.SAMN02745108_01836"/>
<name>A0A1T4P8K5_9BACT</name>
<evidence type="ECO:0000313" key="1">
    <source>
        <dbReference type="EMBL" id="SJZ87812.1"/>
    </source>
</evidence>